<sequence length="126" mass="13231" precursor="true">MQKISRLAAGLFLSAAVAATAIVPPALASTAHHSGVASWYGPGFHGRTTANGERYDMHAMTAAHKTLKFGTKVKVTNQNNGKSVVVRINDRGPYIRGRVIDLSRSAAAAIDMIGPGTAEVSIEIMS</sequence>
<name>A0ABW5QLB1_9HYPH</name>
<comment type="similarity">
    <text evidence="3 4">Belongs to the RlpA family.</text>
</comment>
<comment type="function">
    <text evidence="3">Lytic transglycosylase with a strong preference for naked glycan strands that lack stem peptides.</text>
</comment>
<dbReference type="InterPro" id="IPR012997">
    <property type="entry name" value="RplA"/>
</dbReference>
<evidence type="ECO:0000313" key="6">
    <source>
        <dbReference type="EMBL" id="MFD2648493.1"/>
    </source>
</evidence>
<dbReference type="PANTHER" id="PTHR34183">
    <property type="entry name" value="ENDOLYTIC PEPTIDOGLYCAN TRANSGLYCOSYLASE RLPA"/>
    <property type="match status" value="1"/>
</dbReference>
<evidence type="ECO:0000256" key="1">
    <source>
        <dbReference type="ARBA" id="ARBA00023239"/>
    </source>
</evidence>
<dbReference type="SUPFAM" id="SSF50685">
    <property type="entry name" value="Barwin-like endoglucanases"/>
    <property type="match status" value="1"/>
</dbReference>
<dbReference type="Pfam" id="PF03330">
    <property type="entry name" value="DPBB_1"/>
    <property type="match status" value="1"/>
</dbReference>
<reference evidence="7" key="1">
    <citation type="journal article" date="2019" name="Int. J. Syst. Evol. Microbiol.">
        <title>The Global Catalogue of Microorganisms (GCM) 10K type strain sequencing project: providing services to taxonomists for standard genome sequencing and annotation.</title>
        <authorList>
            <consortium name="The Broad Institute Genomics Platform"/>
            <consortium name="The Broad Institute Genome Sequencing Center for Infectious Disease"/>
            <person name="Wu L."/>
            <person name="Ma J."/>
        </authorList>
    </citation>
    <scope>NUCLEOTIDE SEQUENCE [LARGE SCALE GENOMIC DNA]</scope>
    <source>
        <strain evidence="7">CCM 7427</strain>
    </source>
</reference>
<evidence type="ECO:0000259" key="5">
    <source>
        <dbReference type="Pfam" id="PF03330"/>
    </source>
</evidence>
<comment type="caution">
    <text evidence="6">The sequence shown here is derived from an EMBL/GenBank/DDBJ whole genome shotgun (WGS) entry which is preliminary data.</text>
</comment>
<dbReference type="Proteomes" id="UP001597521">
    <property type="component" value="Unassembled WGS sequence"/>
</dbReference>
<keyword evidence="1 3" id="KW-0456">Lyase</keyword>
<dbReference type="PANTHER" id="PTHR34183:SF1">
    <property type="entry name" value="ENDOLYTIC PEPTIDOGLYCAN TRANSGLYCOSYLASE RLPA"/>
    <property type="match status" value="1"/>
</dbReference>
<feature type="chain" id="PRO_5044923666" description="Endolytic peptidoglycan transglycosylase RlpA" evidence="3">
    <location>
        <begin position="29"/>
        <end position="126"/>
    </location>
</feature>
<dbReference type="Gene3D" id="2.40.40.10">
    <property type="entry name" value="RlpA-like domain"/>
    <property type="match status" value="1"/>
</dbReference>
<dbReference type="InterPro" id="IPR034718">
    <property type="entry name" value="RlpA"/>
</dbReference>
<evidence type="ECO:0000313" key="7">
    <source>
        <dbReference type="Proteomes" id="UP001597521"/>
    </source>
</evidence>
<evidence type="ECO:0000256" key="3">
    <source>
        <dbReference type="HAMAP-Rule" id="MF_02071"/>
    </source>
</evidence>
<proteinExistence type="inferred from homology"/>
<evidence type="ECO:0000256" key="2">
    <source>
        <dbReference type="ARBA" id="ARBA00023316"/>
    </source>
</evidence>
<dbReference type="NCBIfam" id="TIGR00413">
    <property type="entry name" value="rlpA"/>
    <property type="match status" value="1"/>
</dbReference>
<dbReference type="InterPro" id="IPR009009">
    <property type="entry name" value="RlpA-like_DPBB"/>
</dbReference>
<keyword evidence="7" id="KW-1185">Reference proteome</keyword>
<dbReference type="EC" id="4.2.2.-" evidence="3"/>
<gene>
    <name evidence="3" type="primary">rlpA</name>
    <name evidence="6" type="ORF">ACFSX5_11885</name>
</gene>
<organism evidence="6 7">
    <name type="scientific">Devosia albogilva</name>
    <dbReference type="NCBI Taxonomy" id="429726"/>
    <lineage>
        <taxon>Bacteria</taxon>
        <taxon>Pseudomonadati</taxon>
        <taxon>Pseudomonadota</taxon>
        <taxon>Alphaproteobacteria</taxon>
        <taxon>Hyphomicrobiales</taxon>
        <taxon>Devosiaceae</taxon>
        <taxon>Devosia</taxon>
    </lineage>
</organism>
<feature type="signal peptide" evidence="3">
    <location>
        <begin position="1"/>
        <end position="28"/>
    </location>
</feature>
<evidence type="ECO:0000256" key="4">
    <source>
        <dbReference type="RuleBase" id="RU003495"/>
    </source>
</evidence>
<protein>
    <recommendedName>
        <fullName evidence="3">Endolytic peptidoglycan transglycosylase RlpA</fullName>
        <ecNumber evidence="3">4.2.2.-</ecNumber>
    </recommendedName>
</protein>
<feature type="domain" description="RlpA-like protein double-psi beta-barrel" evidence="5">
    <location>
        <begin position="34"/>
        <end position="121"/>
    </location>
</feature>
<keyword evidence="3" id="KW-0732">Signal</keyword>
<dbReference type="CDD" id="cd22268">
    <property type="entry name" value="DPBB_RlpA-like"/>
    <property type="match status" value="1"/>
</dbReference>
<dbReference type="EMBL" id="JBHUNP010000001">
    <property type="protein sequence ID" value="MFD2648493.1"/>
    <property type="molecule type" value="Genomic_DNA"/>
</dbReference>
<dbReference type="HAMAP" id="MF_02071">
    <property type="entry name" value="RlpA"/>
    <property type="match status" value="1"/>
</dbReference>
<dbReference type="RefSeq" id="WP_386833680.1">
    <property type="nucleotide sequence ID" value="NZ_JBHUNP010000001.1"/>
</dbReference>
<dbReference type="InterPro" id="IPR036908">
    <property type="entry name" value="RlpA-like_sf"/>
</dbReference>
<accession>A0ABW5QLB1</accession>
<keyword evidence="2 3" id="KW-0961">Cell wall biogenesis/degradation</keyword>